<evidence type="ECO:0000313" key="1">
    <source>
        <dbReference type="EMBL" id="ELY86831.1"/>
    </source>
</evidence>
<sequence>MIAEPIPVVVRRHDLETGTGVAIERIVAFDRPILVRVLVIHGVDSRNPLDRELGEGTVGLTAATNEGSRFRDEPLTRRRGSLLEILLPEDLRRGSSQLLLYCLEVLLEVDLLLVEQELLVVDRRWQLERRNDIGSVVAGCLLVQRLEVLPELCVAEIQQCQQDRSDSVRVLGWRECVIAPLPVDVIAGESAGLRDTFVFLVCPF</sequence>
<reference evidence="1 2" key="1">
    <citation type="journal article" date="2014" name="PLoS Genet.">
        <title>Phylogenetically driven sequencing of extremely halophilic archaea reveals strategies for static and dynamic osmo-response.</title>
        <authorList>
            <person name="Becker E.A."/>
            <person name="Seitzer P.M."/>
            <person name="Tritt A."/>
            <person name="Larsen D."/>
            <person name="Krusor M."/>
            <person name="Yao A.I."/>
            <person name="Wu D."/>
            <person name="Madern D."/>
            <person name="Eisen J.A."/>
            <person name="Darling A.E."/>
            <person name="Facciotti M.T."/>
        </authorList>
    </citation>
    <scope>NUCLEOTIDE SEQUENCE [LARGE SCALE GENOMIC DNA]</scope>
    <source>
        <strain evidence="1 2">JCM 12890</strain>
    </source>
</reference>
<organism evidence="1 2">
    <name type="scientific">Natrinema altunense (strain JCM 12890 / CGMCC 1.3731 / AJ2)</name>
    <dbReference type="NCBI Taxonomy" id="1227494"/>
    <lineage>
        <taxon>Archaea</taxon>
        <taxon>Methanobacteriati</taxon>
        <taxon>Methanobacteriota</taxon>
        <taxon>Stenosarchaea group</taxon>
        <taxon>Halobacteria</taxon>
        <taxon>Halobacteriales</taxon>
        <taxon>Natrialbaceae</taxon>
        <taxon>Natrinema</taxon>
    </lineage>
</organism>
<proteinExistence type="predicted"/>
<accession>L9ZLA7</accession>
<comment type="caution">
    <text evidence="1">The sequence shown here is derived from an EMBL/GenBank/DDBJ whole genome shotgun (WGS) entry which is preliminary data.</text>
</comment>
<keyword evidence="2" id="KW-1185">Reference proteome</keyword>
<dbReference type="AlphaFoldDB" id="L9ZLA7"/>
<protein>
    <submittedName>
        <fullName evidence="1">Uncharacterized protein</fullName>
    </submittedName>
</protein>
<dbReference type="Proteomes" id="UP000011511">
    <property type="component" value="Unassembled WGS sequence"/>
</dbReference>
<evidence type="ECO:0000313" key="2">
    <source>
        <dbReference type="Proteomes" id="UP000011511"/>
    </source>
</evidence>
<name>L9ZLA7_NATA2</name>
<dbReference type="EMBL" id="AOIK01000025">
    <property type="protein sequence ID" value="ELY86831.1"/>
    <property type="molecule type" value="Genomic_DNA"/>
</dbReference>
<gene>
    <name evidence="1" type="ORF">C485_07942</name>
</gene>